<dbReference type="AlphaFoldDB" id="A0AAE9ZU67"/>
<name>A0AAE9ZU67_9BACT</name>
<keyword evidence="1" id="KW-0732">Signal</keyword>
<gene>
    <name evidence="2" type="ORF">PXH66_18665</name>
</gene>
<dbReference type="Gene3D" id="1.25.10.10">
    <property type="entry name" value="Leucine-rich Repeat Variant"/>
    <property type="match status" value="2"/>
</dbReference>
<dbReference type="Pfam" id="PF13646">
    <property type="entry name" value="HEAT_2"/>
    <property type="match status" value="1"/>
</dbReference>
<protein>
    <submittedName>
        <fullName evidence="2">HEAT repeat domain-containing protein</fullName>
    </submittedName>
</protein>
<organism evidence="2 3">
    <name type="scientific">Synoicihabitans lomoniglobus</name>
    <dbReference type="NCBI Taxonomy" id="2909285"/>
    <lineage>
        <taxon>Bacteria</taxon>
        <taxon>Pseudomonadati</taxon>
        <taxon>Verrucomicrobiota</taxon>
        <taxon>Opitutia</taxon>
        <taxon>Opitutales</taxon>
        <taxon>Opitutaceae</taxon>
        <taxon>Synoicihabitans</taxon>
    </lineage>
</organism>
<keyword evidence="3" id="KW-1185">Reference proteome</keyword>
<dbReference type="RefSeq" id="WP_330930969.1">
    <property type="nucleotide sequence ID" value="NZ_CP119075.1"/>
</dbReference>
<dbReference type="InterPro" id="IPR011989">
    <property type="entry name" value="ARM-like"/>
</dbReference>
<feature type="signal peptide" evidence="1">
    <location>
        <begin position="1"/>
        <end position="23"/>
    </location>
</feature>
<reference evidence="2" key="1">
    <citation type="submission" date="2023-03" db="EMBL/GenBank/DDBJ databases">
        <title>Lomoglobus Profundus gen. nov., sp. nov., a novel member of the phylum Verrucomicrobia, isolated from deep-marine sediment of South China Sea.</title>
        <authorList>
            <person name="Ahmad T."/>
            <person name="Ishaq S.E."/>
            <person name="Wang F."/>
        </authorList>
    </citation>
    <scope>NUCLEOTIDE SEQUENCE</scope>
    <source>
        <strain evidence="2">LMO-M01</strain>
    </source>
</reference>
<proteinExistence type="predicted"/>
<dbReference type="Proteomes" id="UP001218638">
    <property type="component" value="Chromosome"/>
</dbReference>
<evidence type="ECO:0000313" key="3">
    <source>
        <dbReference type="Proteomes" id="UP001218638"/>
    </source>
</evidence>
<dbReference type="SUPFAM" id="SSF48371">
    <property type="entry name" value="ARM repeat"/>
    <property type="match status" value="1"/>
</dbReference>
<feature type="chain" id="PRO_5042124030" evidence="1">
    <location>
        <begin position="24"/>
        <end position="633"/>
    </location>
</feature>
<accession>A0AAE9ZU67</accession>
<sequence length="633" mass="67401">MNKPLSLLTLCCAVWCAPISAQASDITAFIDDLNATDFAVRQSARLDLRQALVDATPRELKALESELLQAIGPDRDWATRDWSIRMLELVGTKAAVKPLAALLADPDPRIQDLARRALSANPSRGAAAVLEKAILKAPAAERGPLADALAYRGESRAVRELTAVLKTGSSEAALALGKIGNRAARSALAKARSGATGVFRETVELALLDAGVTDRRLARELAETGTGEAVRVAAFARLLELDARGANAVLTATLSGSESQLPLLFLRAAMDSSLQNDVVARLPDLPEPAQIVVLDAIADQRLRAYEAAVLARLEGASETLHPVVVRALGIVGSDTSFQPLLDLHLANGRDRDVTAALARLNAPASEAALLATVQGDGDVAARAASLRLLVLRNTAGVTALVNQLAQADQEAAIRVAAFKGMEMVGDPESVRVLLDVVLAENTTVKRDAQGSLKKLSANLDVSDYLWNEIYAPAMAAASNDDRRRDVLVIIDGNSGAATATYLQELVLTDNPLRPDAINALRRWTDISGVDAWIAIATTEGATEAEIATAKQGMVRLLASKTVTGFYPDKVDRAAAAMRALAGDAEFRKAVINTYDRQLHWQTRVRIGQVFPEFLSDPAIAPDVQALLDRAKFN</sequence>
<dbReference type="EMBL" id="CP119075">
    <property type="protein sequence ID" value="WED64366.1"/>
    <property type="molecule type" value="Genomic_DNA"/>
</dbReference>
<evidence type="ECO:0000313" key="2">
    <source>
        <dbReference type="EMBL" id="WED64366.1"/>
    </source>
</evidence>
<dbReference type="InterPro" id="IPR016024">
    <property type="entry name" value="ARM-type_fold"/>
</dbReference>
<dbReference type="KEGG" id="slom:PXH66_18665"/>
<evidence type="ECO:0000256" key="1">
    <source>
        <dbReference type="SAM" id="SignalP"/>
    </source>
</evidence>